<feature type="compositionally biased region" description="Pro residues" evidence="1">
    <location>
        <begin position="53"/>
        <end position="62"/>
    </location>
</feature>
<feature type="region of interest" description="Disordered" evidence="1">
    <location>
        <begin position="19"/>
        <end position="95"/>
    </location>
</feature>
<evidence type="ECO:0000313" key="2">
    <source>
        <dbReference type="EMBL" id="MXU87217.1"/>
    </source>
</evidence>
<accession>A0A6B0UD68</accession>
<protein>
    <submittedName>
        <fullName evidence="2">Putative secreted protein</fullName>
    </submittedName>
</protein>
<dbReference type="AlphaFoldDB" id="A0A6B0UD68"/>
<sequence>MQWPMAVCPSAWALGCPCRGADSVSPGGRRGGAGRRPWPETAGPESARECVPQGPPPGPRSPAPAEALRGPRGVPPARTPRSTCLKWWRSQTFPS</sequence>
<reference evidence="2" key="1">
    <citation type="submission" date="2019-12" db="EMBL/GenBank/DDBJ databases">
        <title>An insight into the sialome of adult female Ixodes ricinus ticks feeding for 6 days.</title>
        <authorList>
            <person name="Perner J."/>
            <person name="Ribeiro J.M.C."/>
        </authorList>
    </citation>
    <scope>NUCLEOTIDE SEQUENCE</scope>
    <source>
        <strain evidence="2">Semi-engorged</strain>
        <tissue evidence="2">Salivary glands</tissue>
    </source>
</reference>
<name>A0A6B0UD68_IXORI</name>
<dbReference type="EMBL" id="GIFC01005134">
    <property type="protein sequence ID" value="MXU87217.1"/>
    <property type="molecule type" value="Transcribed_RNA"/>
</dbReference>
<evidence type="ECO:0000256" key="1">
    <source>
        <dbReference type="SAM" id="MobiDB-lite"/>
    </source>
</evidence>
<proteinExistence type="predicted"/>
<organism evidence="2">
    <name type="scientific">Ixodes ricinus</name>
    <name type="common">Common tick</name>
    <name type="synonym">Acarus ricinus</name>
    <dbReference type="NCBI Taxonomy" id="34613"/>
    <lineage>
        <taxon>Eukaryota</taxon>
        <taxon>Metazoa</taxon>
        <taxon>Ecdysozoa</taxon>
        <taxon>Arthropoda</taxon>
        <taxon>Chelicerata</taxon>
        <taxon>Arachnida</taxon>
        <taxon>Acari</taxon>
        <taxon>Parasitiformes</taxon>
        <taxon>Ixodida</taxon>
        <taxon>Ixodoidea</taxon>
        <taxon>Ixodidae</taxon>
        <taxon>Ixodinae</taxon>
        <taxon>Ixodes</taxon>
    </lineage>
</organism>